<name>A0AAV6VLN2_9ARAC</name>
<feature type="chain" id="PRO_5043809477" evidence="1">
    <location>
        <begin position="27"/>
        <end position="94"/>
    </location>
</feature>
<dbReference type="Proteomes" id="UP000827092">
    <property type="component" value="Unassembled WGS sequence"/>
</dbReference>
<dbReference type="EMBL" id="JAFNEN010000066">
    <property type="protein sequence ID" value="KAG8196638.1"/>
    <property type="molecule type" value="Genomic_DNA"/>
</dbReference>
<feature type="signal peptide" evidence="1">
    <location>
        <begin position="1"/>
        <end position="26"/>
    </location>
</feature>
<keyword evidence="3" id="KW-1185">Reference proteome</keyword>
<protein>
    <submittedName>
        <fullName evidence="2">Uncharacterized protein</fullName>
    </submittedName>
</protein>
<accession>A0AAV6VLN2</accession>
<comment type="caution">
    <text evidence="2">The sequence shown here is derived from an EMBL/GenBank/DDBJ whole genome shotgun (WGS) entry which is preliminary data.</text>
</comment>
<keyword evidence="1" id="KW-0732">Signal</keyword>
<gene>
    <name evidence="2" type="ORF">JTE90_006548</name>
</gene>
<organism evidence="2 3">
    <name type="scientific">Oedothorax gibbosus</name>
    <dbReference type="NCBI Taxonomy" id="931172"/>
    <lineage>
        <taxon>Eukaryota</taxon>
        <taxon>Metazoa</taxon>
        <taxon>Ecdysozoa</taxon>
        <taxon>Arthropoda</taxon>
        <taxon>Chelicerata</taxon>
        <taxon>Arachnida</taxon>
        <taxon>Araneae</taxon>
        <taxon>Araneomorphae</taxon>
        <taxon>Entelegynae</taxon>
        <taxon>Araneoidea</taxon>
        <taxon>Linyphiidae</taxon>
        <taxon>Erigoninae</taxon>
        <taxon>Oedothorax</taxon>
    </lineage>
</organism>
<reference evidence="2 3" key="1">
    <citation type="journal article" date="2022" name="Nat. Ecol. Evol.">
        <title>A masculinizing supergene underlies an exaggerated male reproductive morph in a spider.</title>
        <authorList>
            <person name="Hendrickx F."/>
            <person name="De Corte Z."/>
            <person name="Sonet G."/>
            <person name="Van Belleghem S.M."/>
            <person name="Kostlbacher S."/>
            <person name="Vangestel C."/>
        </authorList>
    </citation>
    <scope>NUCLEOTIDE SEQUENCE [LARGE SCALE GENOMIC DNA]</scope>
    <source>
        <strain evidence="2">W744_W776</strain>
    </source>
</reference>
<evidence type="ECO:0000313" key="2">
    <source>
        <dbReference type="EMBL" id="KAG8196638.1"/>
    </source>
</evidence>
<proteinExistence type="predicted"/>
<evidence type="ECO:0000313" key="3">
    <source>
        <dbReference type="Proteomes" id="UP000827092"/>
    </source>
</evidence>
<evidence type="ECO:0000256" key="1">
    <source>
        <dbReference type="SAM" id="SignalP"/>
    </source>
</evidence>
<sequence>MNEFKHRKAVFLFILVISFIIDTEQAHIKTKSRTHSIHKRSCKIRGEECLKDIDCCTAECICYTNNCKCGTRPKVKISKFGAQFMAQKLVCHYK</sequence>
<dbReference type="AlphaFoldDB" id="A0AAV6VLN2"/>